<proteinExistence type="predicted"/>
<organism evidence="1 2">
    <name type="scientific">Bilifractor porci</name>
    <dbReference type="NCBI Taxonomy" id="2606636"/>
    <lineage>
        <taxon>Bacteria</taxon>
        <taxon>Bacillati</taxon>
        <taxon>Bacillota</taxon>
        <taxon>Clostridia</taxon>
        <taxon>Lachnospirales</taxon>
        <taxon>Lachnospiraceae</taxon>
        <taxon>Bilifractor</taxon>
    </lineage>
</organism>
<name>A0A7X2P9U0_9FIRM</name>
<dbReference type="AlphaFoldDB" id="A0A7X2P9U0"/>
<sequence length="102" mass="12127">MDKFTDDEKIIARNIDKKYKWMARNKKSGNLIVFARKPYKDPVFERWTYNLPIPICSIPVFNDMFKSVTWEDAEPTLIKDIYGPQILSETFKMEIECAEDKQ</sequence>
<evidence type="ECO:0000313" key="1">
    <source>
        <dbReference type="EMBL" id="MST82862.1"/>
    </source>
</evidence>
<comment type="caution">
    <text evidence="1">The sequence shown here is derived from an EMBL/GenBank/DDBJ whole genome shotgun (WGS) entry which is preliminary data.</text>
</comment>
<accession>A0A7X2P9U0</accession>
<dbReference type="RefSeq" id="WP_154458765.1">
    <property type="nucleotide sequence ID" value="NZ_VUMV01000009.1"/>
</dbReference>
<reference evidence="1 2" key="1">
    <citation type="submission" date="2019-08" db="EMBL/GenBank/DDBJ databases">
        <title>In-depth cultivation of the pig gut microbiome towards novel bacterial diversity and tailored functional studies.</title>
        <authorList>
            <person name="Wylensek D."/>
            <person name="Hitch T.C.A."/>
            <person name="Clavel T."/>
        </authorList>
    </citation>
    <scope>NUCLEOTIDE SEQUENCE [LARGE SCALE GENOMIC DNA]</scope>
    <source>
        <strain evidence="1 2">Oil+RF-744-WCA-WT-13</strain>
    </source>
</reference>
<keyword evidence="2" id="KW-1185">Reference proteome</keyword>
<dbReference type="EMBL" id="VUMV01000009">
    <property type="protein sequence ID" value="MST82862.1"/>
    <property type="molecule type" value="Genomic_DNA"/>
</dbReference>
<evidence type="ECO:0000313" key="2">
    <source>
        <dbReference type="Proteomes" id="UP000466864"/>
    </source>
</evidence>
<protein>
    <submittedName>
        <fullName evidence="1">Uncharacterized protein</fullName>
    </submittedName>
</protein>
<gene>
    <name evidence="1" type="ORF">FYJ60_11145</name>
</gene>
<dbReference type="Proteomes" id="UP000466864">
    <property type="component" value="Unassembled WGS sequence"/>
</dbReference>